<accession>A0A6D2I9X5</accession>
<evidence type="ECO:0000259" key="2">
    <source>
        <dbReference type="PROSITE" id="PS50181"/>
    </source>
</evidence>
<gene>
    <name evidence="3" type="ORF">MERR_LOCUS9355</name>
</gene>
<sequence length="431" mass="49718">MNFIPTDLIFEIFSRLPEKSIARCCCVSKQWASMLHLPYFTELLLTKSLARPRLLFDVKDGGAYRFFSVLQPQHPYENSSSLVVAADFHMNFPRSNMWTRGSSDQTFPCAYASGLIYFPDTWISIERDKIVPVICNPNTGQYAILPQLPYIYWNPFNQKKPSSFLGFDPIGKEYKVLFIDYRYSYEGYDQIIHTLGSVKMMWSNIICPLVHEPLSEGVCIDGVLYYLACVIVLGNVIVCFDVRSEEFFKFINADLFSGWRTTHIVNYKGKLCVICFKYDGERIVHKDVVLRMWVLEDVEELAWSKHDYTLSDYKLVYHFLDTLVAGVTAMGEIVFSMKCRGSPFYVFYVNPEKNTFQSVKIRGFVGCNDDERSDRVYTFVDQVADLNVNYAELFKTSISAPSVKNKNGLNIINKGPKPQRQEKLRKGKKGR</sequence>
<dbReference type="AlphaFoldDB" id="A0A6D2I9X5"/>
<dbReference type="InterPro" id="IPR013187">
    <property type="entry name" value="F-box-assoc_dom_typ3"/>
</dbReference>
<comment type="caution">
    <text evidence="3">The sequence shown here is derived from an EMBL/GenBank/DDBJ whole genome shotgun (WGS) entry which is preliminary data.</text>
</comment>
<proteinExistence type="predicted"/>
<dbReference type="InterPro" id="IPR017451">
    <property type="entry name" value="F-box-assoc_interact_dom"/>
</dbReference>
<dbReference type="InterPro" id="IPR036047">
    <property type="entry name" value="F-box-like_dom_sf"/>
</dbReference>
<dbReference type="Pfam" id="PF00646">
    <property type="entry name" value="F-box"/>
    <property type="match status" value="1"/>
</dbReference>
<evidence type="ECO:0000313" key="3">
    <source>
        <dbReference type="EMBL" id="CAA7022120.1"/>
    </source>
</evidence>
<evidence type="ECO:0000256" key="1">
    <source>
        <dbReference type="SAM" id="MobiDB-lite"/>
    </source>
</evidence>
<keyword evidence="4" id="KW-1185">Reference proteome</keyword>
<dbReference type="PANTHER" id="PTHR31111:SF130">
    <property type="entry name" value="F-BOX ASSOCIATED UBIQUITINATION EFFECTOR FAMILY PROTEIN"/>
    <property type="match status" value="1"/>
</dbReference>
<dbReference type="SMART" id="SM00256">
    <property type="entry name" value="FBOX"/>
    <property type="match status" value="1"/>
</dbReference>
<dbReference type="Pfam" id="PF08268">
    <property type="entry name" value="FBA_3"/>
    <property type="match status" value="1"/>
</dbReference>
<dbReference type="SUPFAM" id="SSF81383">
    <property type="entry name" value="F-box domain"/>
    <property type="match status" value="1"/>
</dbReference>
<reference evidence="3" key="1">
    <citation type="submission" date="2020-01" db="EMBL/GenBank/DDBJ databases">
        <authorList>
            <person name="Mishra B."/>
        </authorList>
    </citation>
    <scope>NUCLEOTIDE SEQUENCE [LARGE SCALE GENOMIC DNA]</scope>
</reference>
<dbReference type="NCBIfam" id="TIGR01640">
    <property type="entry name" value="F_box_assoc_1"/>
    <property type="match status" value="1"/>
</dbReference>
<protein>
    <recommendedName>
        <fullName evidence="2">F-box domain-containing protein</fullName>
    </recommendedName>
</protein>
<dbReference type="PANTHER" id="PTHR31111">
    <property type="entry name" value="BNAA05G37150D PROTEIN-RELATED"/>
    <property type="match status" value="1"/>
</dbReference>
<dbReference type="InterPro" id="IPR001810">
    <property type="entry name" value="F-box_dom"/>
</dbReference>
<evidence type="ECO:0000313" key="4">
    <source>
        <dbReference type="Proteomes" id="UP000467841"/>
    </source>
</evidence>
<dbReference type="PROSITE" id="PS50181">
    <property type="entry name" value="FBOX"/>
    <property type="match status" value="1"/>
</dbReference>
<dbReference type="OrthoDB" id="687122at2759"/>
<dbReference type="Gene3D" id="1.20.1280.50">
    <property type="match status" value="1"/>
</dbReference>
<feature type="domain" description="F-box" evidence="2">
    <location>
        <begin position="1"/>
        <end position="43"/>
    </location>
</feature>
<organism evidence="3 4">
    <name type="scientific">Microthlaspi erraticum</name>
    <dbReference type="NCBI Taxonomy" id="1685480"/>
    <lineage>
        <taxon>Eukaryota</taxon>
        <taxon>Viridiplantae</taxon>
        <taxon>Streptophyta</taxon>
        <taxon>Embryophyta</taxon>
        <taxon>Tracheophyta</taxon>
        <taxon>Spermatophyta</taxon>
        <taxon>Magnoliopsida</taxon>
        <taxon>eudicotyledons</taxon>
        <taxon>Gunneridae</taxon>
        <taxon>Pentapetalae</taxon>
        <taxon>rosids</taxon>
        <taxon>malvids</taxon>
        <taxon>Brassicales</taxon>
        <taxon>Brassicaceae</taxon>
        <taxon>Coluteocarpeae</taxon>
        <taxon>Microthlaspi</taxon>
    </lineage>
</organism>
<dbReference type="CDD" id="cd22157">
    <property type="entry name" value="F-box_AtFBW1-like"/>
    <property type="match status" value="1"/>
</dbReference>
<dbReference type="EMBL" id="CACVBM020000666">
    <property type="protein sequence ID" value="CAA7022120.1"/>
    <property type="molecule type" value="Genomic_DNA"/>
</dbReference>
<name>A0A6D2I9X5_9BRAS</name>
<dbReference type="Proteomes" id="UP000467841">
    <property type="component" value="Unassembled WGS sequence"/>
</dbReference>
<feature type="region of interest" description="Disordered" evidence="1">
    <location>
        <begin position="409"/>
        <end position="431"/>
    </location>
</feature>